<sequence length="93" mass="10061">MGPLDVVDLPDRIFGLEGAGVIRRVGPKVREFVADNRVMVLSRGLFSADAIVPETHCKKMPPALSIVDGATVPCTYATAIYSLFSVVNLEEEQ</sequence>
<proteinExistence type="predicted"/>
<dbReference type="PANTHER" id="PTHR44154">
    <property type="entry name" value="QUINONE OXIDOREDUCTASE"/>
    <property type="match status" value="1"/>
</dbReference>
<name>A0AAJ0G060_9HYPO</name>
<dbReference type="InterPro" id="IPR011032">
    <property type="entry name" value="GroES-like_sf"/>
</dbReference>
<keyword evidence="3" id="KW-1185">Reference proteome</keyword>
<dbReference type="EMBL" id="JASWJB010000120">
    <property type="protein sequence ID" value="KAK2596098.1"/>
    <property type="molecule type" value="Genomic_DNA"/>
</dbReference>
<comment type="caution">
    <text evidence="2">The sequence shown here is derived from an EMBL/GenBank/DDBJ whole genome shotgun (WGS) entry which is preliminary data.</text>
</comment>
<evidence type="ECO:0000313" key="2">
    <source>
        <dbReference type="EMBL" id="KAK2596098.1"/>
    </source>
</evidence>
<organism evidence="2 3">
    <name type="scientific">Conoideocrella luteorostrata</name>
    <dbReference type="NCBI Taxonomy" id="1105319"/>
    <lineage>
        <taxon>Eukaryota</taxon>
        <taxon>Fungi</taxon>
        <taxon>Dikarya</taxon>
        <taxon>Ascomycota</taxon>
        <taxon>Pezizomycotina</taxon>
        <taxon>Sordariomycetes</taxon>
        <taxon>Hypocreomycetidae</taxon>
        <taxon>Hypocreales</taxon>
        <taxon>Clavicipitaceae</taxon>
        <taxon>Conoideocrella</taxon>
    </lineage>
</organism>
<keyword evidence="1" id="KW-0521">NADP</keyword>
<dbReference type="SUPFAM" id="SSF50129">
    <property type="entry name" value="GroES-like"/>
    <property type="match status" value="1"/>
</dbReference>
<evidence type="ECO:0000256" key="1">
    <source>
        <dbReference type="ARBA" id="ARBA00022857"/>
    </source>
</evidence>
<dbReference type="Proteomes" id="UP001251528">
    <property type="component" value="Unassembled WGS sequence"/>
</dbReference>
<dbReference type="AlphaFoldDB" id="A0AAJ0G060"/>
<reference evidence="2" key="1">
    <citation type="submission" date="2023-06" db="EMBL/GenBank/DDBJ databases">
        <title>Conoideocrella luteorostrata (Hypocreales: Clavicipitaceae), a potential biocontrol fungus for elongate hemlock scale in United States Christmas tree production areas.</title>
        <authorList>
            <person name="Barrett H."/>
            <person name="Lovett B."/>
            <person name="Macias A.M."/>
            <person name="Stajich J.E."/>
            <person name="Kasson M.T."/>
        </authorList>
    </citation>
    <scope>NUCLEOTIDE SEQUENCE</scope>
    <source>
        <strain evidence="2">ARSEF 14590</strain>
    </source>
</reference>
<gene>
    <name evidence="2" type="ORF">QQS21_006445</name>
</gene>
<protein>
    <submittedName>
        <fullName evidence="2">Uncharacterized protein</fullName>
    </submittedName>
</protein>
<dbReference type="Gene3D" id="3.90.180.10">
    <property type="entry name" value="Medium-chain alcohol dehydrogenases, catalytic domain"/>
    <property type="match status" value="1"/>
</dbReference>
<accession>A0AAJ0G060</accession>
<evidence type="ECO:0000313" key="3">
    <source>
        <dbReference type="Proteomes" id="UP001251528"/>
    </source>
</evidence>
<feature type="non-terminal residue" evidence="2">
    <location>
        <position position="93"/>
    </location>
</feature>
<dbReference type="PANTHER" id="PTHR44154:SF1">
    <property type="entry name" value="QUINONE OXIDOREDUCTASE"/>
    <property type="match status" value="1"/>
</dbReference>
<dbReference type="InterPro" id="IPR051603">
    <property type="entry name" value="Zinc-ADH_QOR/CCCR"/>
</dbReference>